<organism evidence="1 2">
    <name type="scientific">Puccinia striiformis</name>
    <dbReference type="NCBI Taxonomy" id="27350"/>
    <lineage>
        <taxon>Eukaryota</taxon>
        <taxon>Fungi</taxon>
        <taxon>Dikarya</taxon>
        <taxon>Basidiomycota</taxon>
        <taxon>Pucciniomycotina</taxon>
        <taxon>Pucciniomycetes</taxon>
        <taxon>Pucciniales</taxon>
        <taxon>Pucciniaceae</taxon>
        <taxon>Puccinia</taxon>
    </lineage>
</organism>
<dbReference type="AlphaFoldDB" id="A0A2S4ULL5"/>
<dbReference type="VEuPathDB" id="FungiDB:PSTT_14581"/>
<evidence type="ECO:0000313" key="2">
    <source>
        <dbReference type="Proteomes" id="UP000239156"/>
    </source>
</evidence>
<dbReference type="EMBL" id="PKSL01000234">
    <property type="protein sequence ID" value="POV98193.1"/>
    <property type="molecule type" value="Genomic_DNA"/>
</dbReference>
<proteinExistence type="predicted"/>
<comment type="caution">
    <text evidence="1">The sequence shown here is derived from an EMBL/GenBank/DDBJ whole genome shotgun (WGS) entry which is preliminary data.</text>
</comment>
<gene>
    <name evidence="1" type="ORF">PSTT_14581</name>
</gene>
<dbReference type="VEuPathDB" id="FungiDB:PSHT_08770"/>
<keyword evidence="2" id="KW-1185">Reference proteome</keyword>
<accession>A0A2S4ULL5</accession>
<reference evidence="1" key="1">
    <citation type="submission" date="2017-12" db="EMBL/GenBank/DDBJ databases">
        <title>Gene loss provides genomic basis for host adaptation in cereal stripe rust fungi.</title>
        <authorList>
            <person name="Xia C."/>
        </authorList>
    </citation>
    <scope>NUCLEOTIDE SEQUENCE [LARGE SCALE GENOMIC DNA]</scope>
    <source>
        <strain evidence="1">93-210</strain>
    </source>
</reference>
<evidence type="ECO:0000313" key="1">
    <source>
        <dbReference type="EMBL" id="POV98193.1"/>
    </source>
</evidence>
<sequence length="123" mass="13745">MGNVRYVIPTFHLKPWLGAAMSVILVLMGENVSSVVALVSVMLTIGEARHGGLIFFCVGTECTRLEKIETGVQDHQLGFVLHSKLKHNRFQLRASRKDLFYERKQLVSSLKSLTPSLHVCPVI</sequence>
<protein>
    <submittedName>
        <fullName evidence="1">Uncharacterized protein</fullName>
    </submittedName>
</protein>
<dbReference type="Proteomes" id="UP000239156">
    <property type="component" value="Unassembled WGS sequence"/>
</dbReference>
<name>A0A2S4ULL5_9BASI</name>